<dbReference type="OrthoDB" id="10261470at2759"/>
<evidence type="ECO:0000256" key="6">
    <source>
        <dbReference type="ARBA" id="ARBA00022737"/>
    </source>
</evidence>
<evidence type="ECO:0000313" key="13">
    <source>
        <dbReference type="Proteomes" id="UP000784294"/>
    </source>
</evidence>
<evidence type="ECO:0000256" key="4">
    <source>
        <dbReference type="ARBA" id="ARBA00022490"/>
    </source>
</evidence>
<evidence type="ECO:0000259" key="11">
    <source>
        <dbReference type="Pfam" id="PF23953"/>
    </source>
</evidence>
<evidence type="ECO:0000256" key="1">
    <source>
        <dbReference type="ARBA" id="ARBA00004255"/>
    </source>
</evidence>
<dbReference type="FunFam" id="1.25.40.470:FF:000002">
    <property type="entry name" value="Coatomer subunit alpha"/>
    <property type="match status" value="1"/>
</dbReference>
<evidence type="ECO:0000256" key="7">
    <source>
        <dbReference type="ARBA" id="ARBA00022892"/>
    </source>
</evidence>
<keyword evidence="3" id="KW-0813">Transport</keyword>
<keyword evidence="13" id="KW-1185">Reference proteome</keyword>
<dbReference type="GO" id="GO:0016192">
    <property type="term" value="P:vesicle-mediated transport"/>
    <property type="evidence" value="ECO:0007669"/>
    <property type="project" value="UniProtKB-KW"/>
</dbReference>
<feature type="domain" description="COPA/B TPR" evidence="11">
    <location>
        <begin position="14"/>
        <end position="111"/>
    </location>
</feature>
<dbReference type="Pfam" id="PF23953">
    <property type="entry name" value="TPR_COPA_B"/>
    <property type="match status" value="1"/>
</dbReference>
<evidence type="ECO:0000256" key="2">
    <source>
        <dbReference type="ARBA" id="ARBA00004496"/>
    </source>
</evidence>
<dbReference type="InterPro" id="IPR056176">
    <property type="entry name" value="TPR_COPA_B"/>
</dbReference>
<keyword evidence="7" id="KW-0931">ER-Golgi transport</keyword>
<keyword evidence="4" id="KW-0963">Cytoplasm</keyword>
<evidence type="ECO:0000256" key="10">
    <source>
        <dbReference type="ARBA" id="ARBA00023136"/>
    </source>
</evidence>
<evidence type="ECO:0000256" key="9">
    <source>
        <dbReference type="ARBA" id="ARBA00023034"/>
    </source>
</evidence>
<evidence type="ECO:0000256" key="3">
    <source>
        <dbReference type="ARBA" id="ARBA00022448"/>
    </source>
</evidence>
<dbReference type="EMBL" id="CAAALY010040211">
    <property type="protein sequence ID" value="VEL19125.1"/>
    <property type="molecule type" value="Genomic_DNA"/>
</dbReference>
<keyword evidence="9" id="KW-0333">Golgi apparatus</keyword>
<reference evidence="12" key="1">
    <citation type="submission" date="2018-11" db="EMBL/GenBank/DDBJ databases">
        <authorList>
            <consortium name="Pathogen Informatics"/>
        </authorList>
    </citation>
    <scope>NUCLEOTIDE SEQUENCE</scope>
</reference>
<comment type="subcellular location">
    <subcellularLocation>
        <location evidence="2">Cytoplasm</location>
    </subcellularLocation>
    <subcellularLocation>
        <location evidence="1">Golgi apparatus membrane</location>
        <topology evidence="1">Peripheral membrane protein</topology>
        <orientation evidence="1">Cytoplasmic side</orientation>
    </subcellularLocation>
</comment>
<protein>
    <recommendedName>
        <fullName evidence="11">COPA/B TPR domain-containing protein</fullName>
    </recommendedName>
</protein>
<keyword evidence="5" id="KW-0853">WD repeat</keyword>
<dbReference type="Proteomes" id="UP000784294">
    <property type="component" value="Unassembled WGS sequence"/>
</dbReference>
<dbReference type="Gene3D" id="1.25.40.470">
    <property type="match status" value="1"/>
</dbReference>
<keyword evidence="6" id="KW-0677">Repeat</keyword>
<dbReference type="AlphaFoldDB" id="A0A3S5AAM8"/>
<keyword evidence="8" id="KW-0653">Protein transport</keyword>
<evidence type="ECO:0000313" key="12">
    <source>
        <dbReference type="EMBL" id="VEL19125.1"/>
    </source>
</evidence>
<accession>A0A3S5AAM8</accession>
<dbReference type="GO" id="GO:0015031">
    <property type="term" value="P:protein transport"/>
    <property type="evidence" value="ECO:0007669"/>
    <property type="project" value="UniProtKB-KW"/>
</dbReference>
<dbReference type="GO" id="GO:0000139">
    <property type="term" value="C:Golgi membrane"/>
    <property type="evidence" value="ECO:0007669"/>
    <property type="project" value="UniProtKB-SubCell"/>
</dbReference>
<sequence length="113" mass="12980">MVRNSHLVGQALIGYLEQKGYPEVALHFVRDTRTRFSLAMDCGQLEVGVEAARALDDPACWQRLGELALHQGNHQIVEMAYQRTKNFDRLSFLYLITGSTEKLRKMMKIAQFH</sequence>
<organism evidence="12 13">
    <name type="scientific">Protopolystoma xenopodis</name>
    <dbReference type="NCBI Taxonomy" id="117903"/>
    <lineage>
        <taxon>Eukaryota</taxon>
        <taxon>Metazoa</taxon>
        <taxon>Spiralia</taxon>
        <taxon>Lophotrochozoa</taxon>
        <taxon>Platyhelminthes</taxon>
        <taxon>Monogenea</taxon>
        <taxon>Polyopisthocotylea</taxon>
        <taxon>Polystomatidea</taxon>
        <taxon>Polystomatidae</taxon>
        <taxon>Protopolystoma</taxon>
    </lineage>
</organism>
<gene>
    <name evidence="12" type="ORF">PXEA_LOCUS12565</name>
</gene>
<keyword evidence="10" id="KW-0472">Membrane</keyword>
<name>A0A3S5AAM8_9PLAT</name>
<evidence type="ECO:0000256" key="8">
    <source>
        <dbReference type="ARBA" id="ARBA00022927"/>
    </source>
</evidence>
<evidence type="ECO:0000256" key="5">
    <source>
        <dbReference type="ARBA" id="ARBA00022574"/>
    </source>
</evidence>
<proteinExistence type="predicted"/>
<comment type="caution">
    <text evidence="12">The sequence shown here is derived from an EMBL/GenBank/DDBJ whole genome shotgun (WGS) entry which is preliminary data.</text>
</comment>